<name>A0A1H2RBN4_9RHOB</name>
<feature type="domain" description="Choice-of-anchor A" evidence="2">
    <location>
        <begin position="33"/>
        <end position="268"/>
    </location>
</feature>
<dbReference type="OrthoDB" id="8775303at2"/>
<evidence type="ECO:0000313" key="4">
    <source>
        <dbReference type="Proteomes" id="UP000199118"/>
    </source>
</evidence>
<evidence type="ECO:0000256" key="1">
    <source>
        <dbReference type="SAM" id="SignalP"/>
    </source>
</evidence>
<sequence length="314" mass="31934">MTVSRAAFAVAVTLGMAFQATPGAAALLDAQYLMQGFNNIVLGDVTAQAETEGSVFVGGDFTGPVNINPRGQSNVDIGAGVSGTLVVGGSVYGAPKLQTGDAAIGGTSTVINNGSGTVRSGISGIPAEEVGKVLRDASLELASWDDTPGGTANISDRNNISFDAVGDANNIAVFNISADALRSGTFKGVNAEPDVTVIINVSGTSVTVGVNGNETGSNVLFNFYEAVTLNIDTAFNYSILAPLANIRLQGGGINGTVVSNNLTQYAEIRPDNFSGTFAFEEPDAPSNVPAPPALWLMAGALAGFGALKARRRAI</sequence>
<dbReference type="Proteomes" id="UP000199118">
    <property type="component" value="Unassembled WGS sequence"/>
</dbReference>
<dbReference type="InterPro" id="IPR026588">
    <property type="entry name" value="Choice_anch_A"/>
</dbReference>
<gene>
    <name evidence="3" type="ORF">SAMN05444336_101298</name>
</gene>
<protein>
    <submittedName>
        <fullName evidence="3">PEP-CTERM protein-sorting domain-containing protein/choice-of-anchor A domain-containing protein</fullName>
    </submittedName>
</protein>
<keyword evidence="4" id="KW-1185">Reference proteome</keyword>
<dbReference type="EMBL" id="FNMZ01000001">
    <property type="protein sequence ID" value="SDW16705.1"/>
    <property type="molecule type" value="Genomic_DNA"/>
</dbReference>
<dbReference type="STRING" id="356660.SAMN05444336_101298"/>
<evidence type="ECO:0000313" key="3">
    <source>
        <dbReference type="EMBL" id="SDW16705.1"/>
    </source>
</evidence>
<dbReference type="NCBIfam" id="TIGR04215">
    <property type="entry name" value="choice_anch_A"/>
    <property type="match status" value="1"/>
</dbReference>
<feature type="chain" id="PRO_5011633162" evidence="1">
    <location>
        <begin position="26"/>
        <end position="314"/>
    </location>
</feature>
<feature type="signal peptide" evidence="1">
    <location>
        <begin position="1"/>
        <end position="25"/>
    </location>
</feature>
<dbReference type="Pfam" id="PF20597">
    <property type="entry name" value="pAdhesive_15"/>
    <property type="match status" value="1"/>
</dbReference>
<proteinExistence type="predicted"/>
<keyword evidence="1" id="KW-0732">Signal</keyword>
<organism evidence="3 4">
    <name type="scientific">Albimonas donghaensis</name>
    <dbReference type="NCBI Taxonomy" id="356660"/>
    <lineage>
        <taxon>Bacteria</taxon>
        <taxon>Pseudomonadati</taxon>
        <taxon>Pseudomonadota</taxon>
        <taxon>Alphaproteobacteria</taxon>
        <taxon>Rhodobacterales</taxon>
        <taxon>Paracoccaceae</taxon>
        <taxon>Albimonas</taxon>
    </lineage>
</organism>
<reference evidence="3 4" key="1">
    <citation type="submission" date="2016-10" db="EMBL/GenBank/DDBJ databases">
        <authorList>
            <person name="de Groot N.N."/>
        </authorList>
    </citation>
    <scope>NUCLEOTIDE SEQUENCE [LARGE SCALE GENOMIC DNA]</scope>
    <source>
        <strain evidence="3 4">DSM 17890</strain>
    </source>
</reference>
<dbReference type="RefSeq" id="WP_092679364.1">
    <property type="nucleotide sequence ID" value="NZ_FNMZ01000001.1"/>
</dbReference>
<evidence type="ECO:0000259" key="2">
    <source>
        <dbReference type="Pfam" id="PF20597"/>
    </source>
</evidence>
<accession>A0A1H2RBN4</accession>
<dbReference type="AlphaFoldDB" id="A0A1H2RBN4"/>